<dbReference type="PANTHER" id="PTHR43877">
    <property type="entry name" value="AMINOALKYLPHOSPHONATE N-ACETYLTRANSFERASE-RELATED-RELATED"/>
    <property type="match status" value="1"/>
</dbReference>
<feature type="domain" description="N-acetyltransferase" evidence="3">
    <location>
        <begin position="11"/>
        <end position="158"/>
    </location>
</feature>
<dbReference type="Gene3D" id="3.40.630.30">
    <property type="match status" value="1"/>
</dbReference>
<evidence type="ECO:0000313" key="4">
    <source>
        <dbReference type="EMBL" id="RCX32049.1"/>
    </source>
</evidence>
<accession>A0A369CDR5</accession>
<dbReference type="PROSITE" id="PS51186">
    <property type="entry name" value="GNAT"/>
    <property type="match status" value="1"/>
</dbReference>
<dbReference type="PANTHER" id="PTHR43877:SF2">
    <property type="entry name" value="AMINOALKYLPHOSPHONATE N-ACETYLTRANSFERASE-RELATED"/>
    <property type="match status" value="1"/>
</dbReference>
<dbReference type="Pfam" id="PF00583">
    <property type="entry name" value="Acetyltransf_1"/>
    <property type="match status" value="1"/>
</dbReference>
<dbReference type="AlphaFoldDB" id="A0A369CDR5"/>
<keyword evidence="5" id="KW-1185">Reference proteome</keyword>
<dbReference type="CDD" id="cd04301">
    <property type="entry name" value="NAT_SF"/>
    <property type="match status" value="1"/>
</dbReference>
<proteinExistence type="predicted"/>
<dbReference type="InterPro" id="IPR016181">
    <property type="entry name" value="Acyl_CoA_acyltransferase"/>
</dbReference>
<sequence>MNRNHPPRVNFHIRLAEAKDLCAMVKLLEVLFRVEPDFSIDPERQRKGLTLLLNRPDTARLWVAEMAGRVVGMVSLQLLVSTAEGGESGLVEDLVVLPERRGRGVGTALLDAAEGWARARGIHRLQLLADRGNGAALAFYQRLSWRGSRMVALRRRLE</sequence>
<evidence type="ECO:0000259" key="3">
    <source>
        <dbReference type="PROSITE" id="PS51186"/>
    </source>
</evidence>
<dbReference type="Proteomes" id="UP000252707">
    <property type="component" value="Unassembled WGS sequence"/>
</dbReference>
<evidence type="ECO:0000256" key="1">
    <source>
        <dbReference type="ARBA" id="ARBA00022679"/>
    </source>
</evidence>
<dbReference type="InterPro" id="IPR050832">
    <property type="entry name" value="Bact_Acetyltransf"/>
</dbReference>
<dbReference type="InterPro" id="IPR000182">
    <property type="entry name" value="GNAT_dom"/>
</dbReference>
<evidence type="ECO:0000256" key="2">
    <source>
        <dbReference type="ARBA" id="ARBA00023315"/>
    </source>
</evidence>
<dbReference type="EMBL" id="QPJY01000002">
    <property type="protein sequence ID" value="RCX32049.1"/>
    <property type="molecule type" value="Genomic_DNA"/>
</dbReference>
<protein>
    <submittedName>
        <fullName evidence="4">N-acetylglutamate synthase-like GNAT family acetyltransferase</fullName>
    </submittedName>
</protein>
<name>A0A369CDR5_9GAMM</name>
<comment type="caution">
    <text evidence="4">The sequence shown here is derived from an EMBL/GenBank/DDBJ whole genome shotgun (WGS) entry which is preliminary data.</text>
</comment>
<evidence type="ECO:0000313" key="5">
    <source>
        <dbReference type="Proteomes" id="UP000252707"/>
    </source>
</evidence>
<keyword evidence="2" id="KW-0012">Acyltransferase</keyword>
<dbReference type="OrthoDB" id="9805924at2"/>
<dbReference type="GO" id="GO:0016747">
    <property type="term" value="F:acyltransferase activity, transferring groups other than amino-acyl groups"/>
    <property type="evidence" value="ECO:0007669"/>
    <property type="project" value="InterPro"/>
</dbReference>
<dbReference type="SUPFAM" id="SSF55729">
    <property type="entry name" value="Acyl-CoA N-acyltransferases (Nat)"/>
    <property type="match status" value="1"/>
</dbReference>
<reference evidence="4 5" key="1">
    <citation type="submission" date="2018-07" db="EMBL/GenBank/DDBJ databases">
        <title>Genomic Encyclopedia of Type Strains, Phase IV (KMG-IV): sequencing the most valuable type-strain genomes for metagenomic binning, comparative biology and taxonomic classification.</title>
        <authorList>
            <person name="Goeker M."/>
        </authorList>
    </citation>
    <scope>NUCLEOTIDE SEQUENCE [LARGE SCALE GENOMIC DNA]</scope>
    <source>
        <strain evidence="4 5">DSM 26407</strain>
    </source>
</reference>
<dbReference type="RefSeq" id="WP_114278870.1">
    <property type="nucleotide sequence ID" value="NZ_QPJY01000002.1"/>
</dbReference>
<gene>
    <name evidence="4" type="ORF">DFQ59_102402</name>
</gene>
<keyword evidence="1 4" id="KW-0808">Transferase</keyword>
<organism evidence="4 5">
    <name type="scientific">Thioalbus denitrificans</name>
    <dbReference type="NCBI Taxonomy" id="547122"/>
    <lineage>
        <taxon>Bacteria</taxon>
        <taxon>Pseudomonadati</taxon>
        <taxon>Pseudomonadota</taxon>
        <taxon>Gammaproteobacteria</taxon>
        <taxon>Chromatiales</taxon>
        <taxon>Ectothiorhodospiraceae</taxon>
        <taxon>Thioalbus</taxon>
    </lineage>
</organism>